<evidence type="ECO:0000256" key="5">
    <source>
        <dbReference type="ARBA" id="ARBA00022691"/>
    </source>
</evidence>
<feature type="non-terminal residue" evidence="6">
    <location>
        <position position="1"/>
    </location>
</feature>
<dbReference type="InterPro" id="IPR050714">
    <property type="entry name" value="Cobalamin_biosynth_MTase"/>
</dbReference>
<dbReference type="EMBL" id="JBHTMX010000397">
    <property type="protein sequence ID" value="MFD1333887.1"/>
    <property type="molecule type" value="Genomic_DNA"/>
</dbReference>
<organism evidence="6 7">
    <name type="scientific">Methylopila musalis</name>
    <dbReference type="NCBI Taxonomy" id="1134781"/>
    <lineage>
        <taxon>Bacteria</taxon>
        <taxon>Pseudomonadati</taxon>
        <taxon>Pseudomonadota</taxon>
        <taxon>Alphaproteobacteria</taxon>
        <taxon>Hyphomicrobiales</taxon>
        <taxon>Methylopilaceae</taxon>
        <taxon>Methylopila</taxon>
    </lineage>
</organism>
<keyword evidence="3" id="KW-0489">Methyltransferase</keyword>
<dbReference type="Proteomes" id="UP001597171">
    <property type="component" value="Unassembled WGS sequence"/>
</dbReference>
<keyword evidence="5" id="KW-0949">S-adenosyl-L-methionine</keyword>
<dbReference type="SUPFAM" id="SSF53335">
    <property type="entry name" value="S-adenosyl-L-methionine-dependent methyltransferases"/>
    <property type="match status" value="1"/>
</dbReference>
<dbReference type="PANTHER" id="PTHR43182">
    <property type="entry name" value="COBALT-PRECORRIN-6B C(15)-METHYLTRANSFERASE (DECARBOXYLATING)"/>
    <property type="match status" value="1"/>
</dbReference>
<reference evidence="7" key="1">
    <citation type="journal article" date="2019" name="Int. J. Syst. Evol. Microbiol.">
        <title>The Global Catalogue of Microorganisms (GCM) 10K type strain sequencing project: providing services to taxonomists for standard genome sequencing and annotation.</title>
        <authorList>
            <consortium name="The Broad Institute Genomics Platform"/>
            <consortium name="The Broad Institute Genome Sequencing Center for Infectious Disease"/>
            <person name="Wu L."/>
            <person name="Ma J."/>
        </authorList>
    </citation>
    <scope>NUCLEOTIDE SEQUENCE [LARGE SCALE GENOMIC DNA]</scope>
    <source>
        <strain evidence="7">CCUG 61696</strain>
    </source>
</reference>
<keyword evidence="4" id="KW-0808">Transferase</keyword>
<protein>
    <submittedName>
        <fullName evidence="6">Cobalamin biosynthesis bifunctional protein CbiET</fullName>
    </submittedName>
</protein>
<comment type="caution">
    <text evidence="6">The sequence shown here is derived from an EMBL/GenBank/DDBJ whole genome shotgun (WGS) entry which is preliminary data.</text>
</comment>
<gene>
    <name evidence="6" type="ORF">ACFQ4O_17920</name>
</gene>
<evidence type="ECO:0000256" key="1">
    <source>
        <dbReference type="ARBA" id="ARBA00004953"/>
    </source>
</evidence>
<name>A0ABW3ZDJ4_9HYPH</name>
<dbReference type="InterPro" id="IPR029063">
    <property type="entry name" value="SAM-dependent_MTases_sf"/>
</dbReference>
<evidence type="ECO:0000256" key="4">
    <source>
        <dbReference type="ARBA" id="ARBA00022679"/>
    </source>
</evidence>
<dbReference type="Gene3D" id="3.40.50.150">
    <property type="entry name" value="Vaccinia Virus protein VP39"/>
    <property type="match status" value="1"/>
</dbReference>
<evidence type="ECO:0000313" key="6">
    <source>
        <dbReference type="EMBL" id="MFD1333887.1"/>
    </source>
</evidence>
<comment type="pathway">
    <text evidence="1">Cofactor biosynthesis; adenosylcobalamin biosynthesis.</text>
</comment>
<evidence type="ECO:0000256" key="3">
    <source>
        <dbReference type="ARBA" id="ARBA00022603"/>
    </source>
</evidence>
<keyword evidence="2" id="KW-0169">Cobalamin biosynthesis</keyword>
<accession>A0ABW3ZDJ4</accession>
<sequence length="119" mass="12432">DRAARARANADRLGTPGLRIVEASAPAGFEGLPAPDAVFLGGGATAEGVMEQSLAALKPGGRLVANAVTLETESRLIAFWRAHGGDLTRLQIANADPVGRMTGWRPAMPVTQYALETPR</sequence>
<dbReference type="PANTHER" id="PTHR43182:SF1">
    <property type="entry name" value="COBALT-PRECORRIN-7 C(5)-METHYLTRANSFERASE"/>
    <property type="match status" value="1"/>
</dbReference>
<proteinExistence type="predicted"/>
<evidence type="ECO:0000256" key="2">
    <source>
        <dbReference type="ARBA" id="ARBA00022573"/>
    </source>
</evidence>
<keyword evidence="7" id="KW-1185">Reference proteome</keyword>
<evidence type="ECO:0000313" key="7">
    <source>
        <dbReference type="Proteomes" id="UP001597171"/>
    </source>
</evidence>